<dbReference type="OrthoDB" id="1432909at2"/>
<keyword evidence="5" id="KW-1185">Reference proteome</keyword>
<dbReference type="EMBL" id="CP018477">
    <property type="protein sequence ID" value="ASV76063.1"/>
    <property type="molecule type" value="Genomic_DNA"/>
</dbReference>
<dbReference type="RefSeq" id="WP_095415934.1">
    <property type="nucleotide sequence ID" value="NZ_CP018477.1"/>
</dbReference>
<evidence type="ECO:0000259" key="3">
    <source>
        <dbReference type="Pfam" id="PF25023"/>
    </source>
</evidence>
<evidence type="ECO:0000313" key="5">
    <source>
        <dbReference type="Proteomes" id="UP000215086"/>
    </source>
</evidence>
<dbReference type="KEGG" id="ttf:THTE_3461"/>
<accession>A0A286RJC2</accession>
<feature type="region of interest" description="Disordered" evidence="2">
    <location>
        <begin position="1"/>
        <end position="21"/>
    </location>
</feature>
<feature type="domain" description="Teneurin-like YD-shell" evidence="3">
    <location>
        <begin position="51"/>
        <end position="129"/>
    </location>
</feature>
<dbReference type="AlphaFoldDB" id="A0A286RJC2"/>
<reference evidence="4 5" key="1">
    <citation type="journal article" name="Front. Microbiol.">
        <title>Sugar Metabolism of the First Thermophilic Planctomycete Thermogutta terrifontis: Comparative Genomic and Transcriptomic Approaches.</title>
        <authorList>
            <person name="Elcheninov A.G."/>
            <person name="Menzel P."/>
            <person name="Gudbergsdottir S.R."/>
            <person name="Slesarev A.I."/>
            <person name="Kadnikov V.V."/>
            <person name="Krogh A."/>
            <person name="Bonch-Osmolovskaya E.A."/>
            <person name="Peng X."/>
            <person name="Kublanov I.V."/>
        </authorList>
    </citation>
    <scope>NUCLEOTIDE SEQUENCE [LARGE SCALE GENOMIC DNA]</scope>
    <source>
        <strain evidence="4 5">R1</strain>
    </source>
</reference>
<evidence type="ECO:0000256" key="1">
    <source>
        <dbReference type="ARBA" id="ARBA00022737"/>
    </source>
</evidence>
<dbReference type="InterPro" id="IPR022385">
    <property type="entry name" value="Rhs_assc_core"/>
</dbReference>
<dbReference type="Gene3D" id="2.180.10.10">
    <property type="entry name" value="RHS repeat-associated core"/>
    <property type="match status" value="1"/>
</dbReference>
<evidence type="ECO:0000313" key="4">
    <source>
        <dbReference type="EMBL" id="ASV76063.1"/>
    </source>
</evidence>
<protein>
    <recommendedName>
        <fullName evidence="3">Teneurin-like YD-shell domain-containing protein</fullName>
    </recommendedName>
</protein>
<dbReference type="InterPro" id="IPR056823">
    <property type="entry name" value="TEN-like_YD-shell"/>
</dbReference>
<evidence type="ECO:0000256" key="2">
    <source>
        <dbReference type="SAM" id="MobiDB-lite"/>
    </source>
</evidence>
<keyword evidence="1" id="KW-0677">Repeat</keyword>
<sequence>MNARAGLFGEQLRAPSDRPPPPAVFWGPAVDQILAEETVDGGTADLVQWTLTDHLNTVRDIAKYNSGSDMTTAVNHLIYDAFGRVTSESNPTIDSLFLFTGRPFDSDTQLQNNLNRWYDARVGRWLSADPIGFAGGDGNLYRYVGNGVILRGDWLGLITPGTNHILLPGGSQYVYGGHWTWDDFLLHYMLGGGEVTLAQIGLHDTFWNSPDVQRSQQHFGRKIVSMLHGVMQGADCDVTSFPWWYHDTDVVNSTFVIYPLGRSTFFRRVLCEVNVKTGHECCANKNRPAIEYSAECKLTFEIKDEFADPLDLEEWFGITFEFGHVYPIVSRRDYGIYVQGNTCEEGPAITATTLHPLISAGR</sequence>
<proteinExistence type="predicted"/>
<name>A0A286RJC2_9BACT</name>
<organism evidence="4 5">
    <name type="scientific">Thermogutta terrifontis</name>
    <dbReference type="NCBI Taxonomy" id="1331910"/>
    <lineage>
        <taxon>Bacteria</taxon>
        <taxon>Pseudomonadati</taxon>
        <taxon>Planctomycetota</taxon>
        <taxon>Planctomycetia</taxon>
        <taxon>Pirellulales</taxon>
        <taxon>Thermoguttaceae</taxon>
        <taxon>Thermogutta</taxon>
    </lineage>
</organism>
<gene>
    <name evidence="4" type="ORF">THTE_3461</name>
</gene>
<dbReference type="Proteomes" id="UP000215086">
    <property type="component" value="Chromosome"/>
</dbReference>
<dbReference type="NCBIfam" id="TIGR03696">
    <property type="entry name" value="Rhs_assc_core"/>
    <property type="match status" value="1"/>
</dbReference>
<dbReference type="Pfam" id="PF25023">
    <property type="entry name" value="TEN_YD-shell"/>
    <property type="match status" value="1"/>
</dbReference>